<reference evidence="9 10" key="1">
    <citation type="submission" date="2018-08" db="EMBL/GenBank/DDBJ databases">
        <title>A genome reference for cultivated species of the human gut microbiota.</title>
        <authorList>
            <person name="Zou Y."/>
            <person name="Xue W."/>
            <person name="Luo G."/>
        </authorList>
    </citation>
    <scope>NUCLEOTIDE SEQUENCE [LARGE SCALE GENOMIC DNA]</scope>
    <source>
        <strain evidence="9 10">AF04-15</strain>
    </source>
</reference>
<dbReference type="GO" id="GO:0016301">
    <property type="term" value="F:kinase activity"/>
    <property type="evidence" value="ECO:0007669"/>
    <property type="project" value="UniProtKB-KW"/>
</dbReference>
<gene>
    <name evidence="9" type="ORF">DWV29_05755</name>
</gene>
<keyword evidence="4 9" id="KW-0418">Kinase</keyword>
<dbReference type="Pfam" id="PF17042">
    <property type="entry name" value="NBD_C"/>
    <property type="match status" value="1"/>
</dbReference>
<dbReference type="Pfam" id="PF07005">
    <property type="entry name" value="SBD_N"/>
    <property type="match status" value="1"/>
</dbReference>
<dbReference type="OrthoDB" id="9778478at2"/>
<keyword evidence="2" id="KW-0808">Transferase</keyword>
<comment type="caution">
    <text evidence="9">The sequence shown here is derived from an EMBL/GenBank/DDBJ whole genome shotgun (WGS) entry which is preliminary data.</text>
</comment>
<dbReference type="InterPro" id="IPR042213">
    <property type="entry name" value="NBD_C_sf"/>
</dbReference>
<dbReference type="InterPro" id="IPR031475">
    <property type="entry name" value="NBD_C"/>
</dbReference>
<sequence length="457" mass="48753">MSGFELGVVADDFTGASDAASFMVQGGLETVLFNGVPEAGRENIHGARAVVIALKTRTMEREQAVEESMEAFRWLRKAGARCLYFKYCSTFDSTPEGNIGPVADAVMEELGIPYTLLCPSLPVNGRTVRDGALYVNGLPLHESHMRNHPLTPMWDCRISELMRGQSRYPCVAVDENGRIAGLTRGVPETNALCPAAGKNGIDAQSGAFAGANAKLEELAARWGHLYAVPDYETDGQGQGIARAFSHLPFLTGGSGLAGALSRVFTDEEEKNGSLIKEPRRDGTPGRAILMAGSCSAMTRRQVQAYLADGGFGVRLVPEEIVAGAQSAETVWEQIRDAGRTPLVYSSAAPEDVLKSQQMGRERVAQAIEGLFAGLAVRAVEAGWTRVISAGGETSGAVTRALGCVGYRIGDSVAPGVPVMTPLDRPELRLILKSGNFGAEDFFERALRLTEGGERDNG</sequence>
<dbReference type="InterPro" id="IPR037051">
    <property type="entry name" value="4-carb_acid_sugar_kinase_N_sf"/>
</dbReference>
<evidence type="ECO:0000256" key="3">
    <source>
        <dbReference type="ARBA" id="ARBA00022741"/>
    </source>
</evidence>
<dbReference type="AlphaFoldDB" id="A0A413FIU1"/>
<evidence type="ECO:0000256" key="4">
    <source>
        <dbReference type="ARBA" id="ARBA00022777"/>
    </source>
</evidence>
<dbReference type="RefSeq" id="WP_007717586.1">
    <property type="nucleotide sequence ID" value="NZ_JAWYJI010000317.1"/>
</dbReference>
<feature type="domain" description="Four-carbon acid sugar kinase N-terminal" evidence="7">
    <location>
        <begin position="6"/>
        <end position="260"/>
    </location>
</feature>
<dbReference type="SUPFAM" id="SSF142764">
    <property type="entry name" value="YgbK-like"/>
    <property type="match status" value="1"/>
</dbReference>
<dbReference type="Gene3D" id="3.40.50.10840">
    <property type="entry name" value="Putative sugar-binding, N-terminal domain"/>
    <property type="match status" value="1"/>
</dbReference>
<dbReference type="Proteomes" id="UP000283880">
    <property type="component" value="Unassembled WGS sequence"/>
</dbReference>
<dbReference type="InterPro" id="IPR010737">
    <property type="entry name" value="4-carb_acid_sugar_kinase_N"/>
</dbReference>
<dbReference type="GO" id="GO:0005524">
    <property type="term" value="F:ATP binding"/>
    <property type="evidence" value="ECO:0007669"/>
    <property type="project" value="UniProtKB-KW"/>
</dbReference>
<comment type="similarity">
    <text evidence="1">Belongs to the four-carbon acid sugar kinase family.</text>
</comment>
<evidence type="ECO:0000313" key="10">
    <source>
        <dbReference type="Proteomes" id="UP000283880"/>
    </source>
</evidence>
<evidence type="ECO:0000256" key="1">
    <source>
        <dbReference type="ARBA" id="ARBA00005715"/>
    </source>
</evidence>
<evidence type="ECO:0000256" key="2">
    <source>
        <dbReference type="ARBA" id="ARBA00022679"/>
    </source>
</evidence>
<dbReference type="EMBL" id="QSBM01000003">
    <property type="protein sequence ID" value="RGX31386.1"/>
    <property type="molecule type" value="Genomic_DNA"/>
</dbReference>
<feature type="domain" description="Four-carbon acid sugar kinase nucleotide binding" evidence="8">
    <location>
        <begin position="289"/>
        <end position="442"/>
    </location>
</feature>
<evidence type="ECO:0000256" key="5">
    <source>
        <dbReference type="ARBA" id="ARBA00022840"/>
    </source>
</evidence>
<organism evidence="9 10">
    <name type="scientific">Enterocloster asparagiformis</name>
    <dbReference type="NCBI Taxonomy" id="333367"/>
    <lineage>
        <taxon>Bacteria</taxon>
        <taxon>Bacillati</taxon>
        <taxon>Bacillota</taxon>
        <taxon>Clostridia</taxon>
        <taxon>Lachnospirales</taxon>
        <taxon>Lachnospiraceae</taxon>
        <taxon>Enterocloster</taxon>
    </lineage>
</organism>
<keyword evidence="5" id="KW-0067">ATP-binding</keyword>
<dbReference type="Gene3D" id="3.40.980.20">
    <property type="entry name" value="Four-carbon acid sugar kinase, nucleotide binding domain"/>
    <property type="match status" value="1"/>
</dbReference>
<proteinExistence type="inferred from homology"/>
<keyword evidence="3" id="KW-0547">Nucleotide-binding</keyword>
<accession>A0A413FIU1</accession>
<name>A0A413FIU1_9FIRM</name>
<protein>
    <submittedName>
        <fullName evidence="9">Four-carbon acid sugar kinase family protein</fullName>
    </submittedName>
</protein>
<evidence type="ECO:0000259" key="8">
    <source>
        <dbReference type="Pfam" id="PF17042"/>
    </source>
</evidence>
<keyword evidence="6" id="KW-0119">Carbohydrate metabolism</keyword>
<evidence type="ECO:0000259" key="7">
    <source>
        <dbReference type="Pfam" id="PF07005"/>
    </source>
</evidence>
<evidence type="ECO:0000313" key="9">
    <source>
        <dbReference type="EMBL" id="RGX31386.1"/>
    </source>
</evidence>
<evidence type="ECO:0000256" key="6">
    <source>
        <dbReference type="ARBA" id="ARBA00023277"/>
    </source>
</evidence>